<name>A0A1B9GJB8_9TREE</name>
<accession>A0A1B9GJB8</accession>
<feature type="compositionally biased region" description="Basic and acidic residues" evidence="1">
    <location>
        <begin position="76"/>
        <end position="96"/>
    </location>
</feature>
<keyword evidence="3" id="KW-1185">Reference proteome</keyword>
<evidence type="ECO:0000313" key="3">
    <source>
        <dbReference type="Proteomes" id="UP000092666"/>
    </source>
</evidence>
<organism evidence="2 3">
    <name type="scientific">Kwoniella heveanensis BCC8398</name>
    <dbReference type="NCBI Taxonomy" id="1296120"/>
    <lineage>
        <taxon>Eukaryota</taxon>
        <taxon>Fungi</taxon>
        <taxon>Dikarya</taxon>
        <taxon>Basidiomycota</taxon>
        <taxon>Agaricomycotina</taxon>
        <taxon>Tremellomycetes</taxon>
        <taxon>Tremellales</taxon>
        <taxon>Cryptococcaceae</taxon>
        <taxon>Kwoniella</taxon>
    </lineage>
</organism>
<proteinExistence type="predicted"/>
<gene>
    <name evidence="2" type="ORF">I316_07229</name>
</gene>
<dbReference type="AlphaFoldDB" id="A0A1B9GJB8"/>
<evidence type="ECO:0000256" key="1">
    <source>
        <dbReference type="SAM" id="MobiDB-lite"/>
    </source>
</evidence>
<protein>
    <submittedName>
        <fullName evidence="2">Uncharacterized protein</fullName>
    </submittedName>
</protein>
<reference evidence="2 3" key="1">
    <citation type="submission" date="2013-07" db="EMBL/GenBank/DDBJ databases">
        <title>The Genome Sequence of Cryptococcus heveanensis BCC8398.</title>
        <authorList>
            <consortium name="The Broad Institute Genome Sequencing Platform"/>
            <person name="Cuomo C."/>
            <person name="Litvintseva A."/>
            <person name="Chen Y."/>
            <person name="Heitman J."/>
            <person name="Sun S."/>
            <person name="Springer D."/>
            <person name="Dromer F."/>
            <person name="Young S.K."/>
            <person name="Zeng Q."/>
            <person name="Gargeya S."/>
            <person name="Fitzgerald M."/>
            <person name="Abouelleil A."/>
            <person name="Alvarado L."/>
            <person name="Berlin A.M."/>
            <person name="Chapman S.B."/>
            <person name="Dewar J."/>
            <person name="Goldberg J."/>
            <person name="Griggs A."/>
            <person name="Gujja S."/>
            <person name="Hansen M."/>
            <person name="Howarth C."/>
            <person name="Imamovic A."/>
            <person name="Larimer J."/>
            <person name="McCowan C."/>
            <person name="Murphy C."/>
            <person name="Pearson M."/>
            <person name="Priest M."/>
            <person name="Roberts A."/>
            <person name="Saif S."/>
            <person name="Shea T."/>
            <person name="Sykes S."/>
            <person name="Wortman J."/>
            <person name="Nusbaum C."/>
            <person name="Birren B."/>
        </authorList>
    </citation>
    <scope>NUCLEOTIDE SEQUENCE [LARGE SCALE GENOMIC DNA]</scope>
    <source>
        <strain evidence="2 3">BCC8398</strain>
    </source>
</reference>
<evidence type="ECO:0000313" key="2">
    <source>
        <dbReference type="EMBL" id="OCF31098.1"/>
    </source>
</evidence>
<dbReference type="EMBL" id="KI669513">
    <property type="protein sequence ID" value="OCF31098.1"/>
    <property type="molecule type" value="Genomic_DNA"/>
</dbReference>
<sequence length="96" mass="10636">MASIQRKLIITNYNPSASPRFLVSPETFCSRPDLSEYLASIATVHYEHSSEGIFVAIITVNEGVENWGSGVGGGKQYEEARETVREQGKLRSETDQ</sequence>
<reference evidence="3" key="2">
    <citation type="submission" date="2013-12" db="EMBL/GenBank/DDBJ databases">
        <title>Evolution of pathogenesis and genome organization in the Tremellales.</title>
        <authorList>
            <person name="Cuomo C."/>
            <person name="Litvintseva A."/>
            <person name="Heitman J."/>
            <person name="Chen Y."/>
            <person name="Sun S."/>
            <person name="Springer D."/>
            <person name="Dromer F."/>
            <person name="Young S."/>
            <person name="Zeng Q."/>
            <person name="Chapman S."/>
            <person name="Gujja S."/>
            <person name="Saif S."/>
            <person name="Birren B."/>
        </authorList>
    </citation>
    <scope>NUCLEOTIDE SEQUENCE [LARGE SCALE GENOMIC DNA]</scope>
    <source>
        <strain evidence="3">BCC8398</strain>
    </source>
</reference>
<dbReference type="Proteomes" id="UP000092666">
    <property type="component" value="Unassembled WGS sequence"/>
</dbReference>
<feature type="region of interest" description="Disordered" evidence="1">
    <location>
        <begin position="71"/>
        <end position="96"/>
    </location>
</feature>